<dbReference type="InterPro" id="IPR035994">
    <property type="entry name" value="Nucleoside_phosphorylase_sf"/>
</dbReference>
<feature type="domain" description="Nucleoside phosphorylase" evidence="3">
    <location>
        <begin position="70"/>
        <end position="319"/>
    </location>
</feature>
<dbReference type="PANTHER" id="PTHR43691">
    <property type="entry name" value="URIDINE PHOSPHORYLASE"/>
    <property type="match status" value="1"/>
</dbReference>
<dbReference type="Proteomes" id="UP000790347">
    <property type="component" value="Unassembled WGS sequence"/>
</dbReference>
<organism evidence="4 5">
    <name type="scientific">Dermatophagoides farinae</name>
    <name type="common">American house dust mite</name>
    <dbReference type="NCBI Taxonomy" id="6954"/>
    <lineage>
        <taxon>Eukaryota</taxon>
        <taxon>Metazoa</taxon>
        <taxon>Ecdysozoa</taxon>
        <taxon>Arthropoda</taxon>
        <taxon>Chelicerata</taxon>
        <taxon>Arachnida</taxon>
        <taxon>Acari</taxon>
        <taxon>Acariformes</taxon>
        <taxon>Sarcoptiformes</taxon>
        <taxon>Astigmata</taxon>
        <taxon>Psoroptidia</taxon>
        <taxon>Analgoidea</taxon>
        <taxon>Pyroglyphidae</taxon>
        <taxon>Dermatophagoidinae</taxon>
        <taxon>Dermatophagoides</taxon>
    </lineage>
</organism>
<dbReference type="AlphaFoldDB" id="A0A922I8Q3"/>
<keyword evidence="5" id="KW-1185">Reference proteome</keyword>
<reference evidence="4" key="2">
    <citation type="journal article" date="2022" name="Res Sq">
        <title>Comparative Genomics Reveals Insights into the Divergent Evolution of Astigmatic Mites and Household Pest Adaptations.</title>
        <authorList>
            <person name="Xiong Q."/>
            <person name="Wan A.T.-Y."/>
            <person name="Liu X.-Y."/>
            <person name="Fung C.S.-H."/>
            <person name="Xiao X."/>
            <person name="Malainual N."/>
            <person name="Hou J."/>
            <person name="Wang L."/>
            <person name="Wang M."/>
            <person name="Yang K."/>
            <person name="Cui Y."/>
            <person name="Leung E."/>
            <person name="Nong W."/>
            <person name="Shin S.-K."/>
            <person name="Au S."/>
            <person name="Jeong K.Y."/>
            <person name="Chew F.T."/>
            <person name="Hui J."/>
            <person name="Leung T.F."/>
            <person name="Tungtrongchitr A."/>
            <person name="Zhong N."/>
            <person name="Liu Z."/>
            <person name="Tsui S."/>
        </authorList>
    </citation>
    <scope>NUCLEOTIDE SEQUENCE</scope>
    <source>
        <strain evidence="4">Derf</strain>
        <tissue evidence="4">Whole organism</tissue>
    </source>
</reference>
<feature type="binding site" evidence="2">
    <location>
        <position position="233"/>
    </location>
    <ligand>
        <name>substrate</name>
    </ligand>
</feature>
<dbReference type="InterPro" id="IPR000845">
    <property type="entry name" value="Nucleoside_phosphorylase_d"/>
</dbReference>
<feature type="binding site" evidence="2">
    <location>
        <begin position="152"/>
        <end position="155"/>
    </location>
    <ligand>
        <name>phosphate</name>
        <dbReference type="ChEBI" id="CHEBI:43474"/>
    </ligand>
</feature>
<dbReference type="NCBIfam" id="TIGR01719">
    <property type="entry name" value="euk_UDPppase"/>
    <property type="match status" value="1"/>
</dbReference>
<dbReference type="GO" id="GO:0006218">
    <property type="term" value="P:uridine catabolic process"/>
    <property type="evidence" value="ECO:0007669"/>
    <property type="project" value="TreeGrafter"/>
</dbReference>
<dbReference type="InterPro" id="IPR010059">
    <property type="entry name" value="Uridine_phosphorylase_euk"/>
</dbReference>
<dbReference type="SUPFAM" id="SSF53167">
    <property type="entry name" value="Purine and uridine phosphorylases"/>
    <property type="match status" value="1"/>
</dbReference>
<reference evidence="4" key="1">
    <citation type="submission" date="2013-05" db="EMBL/GenBank/DDBJ databases">
        <authorList>
            <person name="Yim A.K.Y."/>
            <person name="Chan T.F."/>
            <person name="Ji K.M."/>
            <person name="Liu X.Y."/>
            <person name="Zhou J.W."/>
            <person name="Li R.Q."/>
            <person name="Yang K.Y."/>
            <person name="Li J."/>
            <person name="Li M."/>
            <person name="Law P.T.W."/>
            <person name="Wu Y.L."/>
            <person name="Cai Z.L."/>
            <person name="Qin H."/>
            <person name="Bao Y."/>
            <person name="Leung R.K.K."/>
            <person name="Ng P.K.S."/>
            <person name="Zou J."/>
            <person name="Zhong X.J."/>
            <person name="Ran P.X."/>
            <person name="Zhong N.S."/>
            <person name="Liu Z.G."/>
            <person name="Tsui S.K.W."/>
        </authorList>
    </citation>
    <scope>NUCLEOTIDE SEQUENCE</scope>
    <source>
        <strain evidence="4">Derf</strain>
        <tissue evidence="4">Whole organism</tissue>
    </source>
</reference>
<dbReference type="GO" id="GO:0009166">
    <property type="term" value="P:nucleotide catabolic process"/>
    <property type="evidence" value="ECO:0007669"/>
    <property type="project" value="InterPro"/>
</dbReference>
<evidence type="ECO:0000313" key="5">
    <source>
        <dbReference type="Proteomes" id="UP000790347"/>
    </source>
</evidence>
<accession>A0A922I8Q3</accession>
<comment type="similarity">
    <text evidence="1">Belongs to the PNP/UDP phosphorylase family.</text>
</comment>
<dbReference type="CDD" id="cd17763">
    <property type="entry name" value="UP_hUPP-like"/>
    <property type="match status" value="1"/>
</dbReference>
<dbReference type="Pfam" id="PF01048">
    <property type="entry name" value="PNP_UDP_1"/>
    <property type="match status" value="1"/>
</dbReference>
<feature type="binding site" evidence="2">
    <location>
        <position position="235"/>
    </location>
    <ligand>
        <name>substrate</name>
    </ligand>
</feature>
<dbReference type="EMBL" id="ASGP02000001">
    <property type="protein sequence ID" value="KAH9526258.1"/>
    <property type="molecule type" value="Genomic_DNA"/>
</dbReference>
<dbReference type="GO" id="GO:0004850">
    <property type="term" value="F:uridine phosphorylase activity"/>
    <property type="evidence" value="ECO:0007669"/>
    <property type="project" value="InterPro"/>
</dbReference>
<evidence type="ECO:0000256" key="2">
    <source>
        <dbReference type="PIRSR" id="PIRSR610059-50"/>
    </source>
</evidence>
<evidence type="ECO:0000313" key="4">
    <source>
        <dbReference type="EMBL" id="KAH9526258.1"/>
    </source>
</evidence>
<dbReference type="GO" id="GO:0005829">
    <property type="term" value="C:cytosol"/>
    <property type="evidence" value="ECO:0007669"/>
    <property type="project" value="TreeGrafter"/>
</dbReference>
<name>A0A922I8Q3_DERFA</name>
<protein>
    <submittedName>
        <fullName evidence="4">Uridine phosphorylase 2</fullName>
    </submittedName>
</protein>
<feature type="binding site" evidence="2">
    <location>
        <position position="108"/>
    </location>
    <ligand>
        <name>phosphate</name>
        <dbReference type="ChEBI" id="CHEBI:43474"/>
    </ligand>
</feature>
<dbReference type="PANTHER" id="PTHR43691:SF11">
    <property type="entry name" value="FI09636P-RELATED"/>
    <property type="match status" value="1"/>
</dbReference>
<proteinExistence type="inferred from homology"/>
<dbReference type="Gene3D" id="3.40.50.1580">
    <property type="entry name" value="Nucleoside phosphorylase domain"/>
    <property type="match status" value="1"/>
</dbReference>
<evidence type="ECO:0000256" key="1">
    <source>
        <dbReference type="ARBA" id="ARBA00010456"/>
    </source>
</evidence>
<gene>
    <name evidence="4" type="primary">UPP2</name>
    <name evidence="4" type="ORF">DERF_000359</name>
</gene>
<comment type="caution">
    <text evidence="4">The sequence shown here is derived from an EMBL/GenBank/DDBJ whole genome shotgun (WGS) entry which is preliminary data.</text>
</comment>
<sequence length="339" mass="38666">MDHSTNDGCVDDHDEYNVEIVYDNFQMKKSQDGRLHLSNKHLTNLQSDTLYHLALNTSTHNFEQMFGDIKFVCMGGTKKRMYEFAQLATKELNIMESKLVDITESSHRFSMFKIGPILSISHGMGISSISILLHEILKLLHYAKCTNVTLFRIGTSGGIGVEPGTVVITNKVVDELLRPFHELHILGKIVRRPATFDQKLIEELGQIARLQNNPGYKTIIGTTMCAMDFYESQSRIDGAICNHNLDDKMDRLTKLKKAGIINIEMEALAFGSMCRYVNVDAAIICVTMVNRLDGDQIQLTKQEYHELQKRPQKLAIDFIKKRLAIIDNNNNYHHHHHHD</sequence>
<evidence type="ECO:0000259" key="3">
    <source>
        <dbReference type="Pfam" id="PF01048"/>
    </source>
</evidence>